<dbReference type="InterPro" id="IPR002545">
    <property type="entry name" value="CheW-lke_dom"/>
</dbReference>
<dbReference type="SUPFAM" id="SSF52172">
    <property type="entry name" value="CheY-like"/>
    <property type="match status" value="1"/>
</dbReference>
<dbReference type="Gene3D" id="3.40.50.2300">
    <property type="match status" value="1"/>
</dbReference>
<dbReference type="InterPro" id="IPR008207">
    <property type="entry name" value="Sig_transdc_His_kin_Hpt_dom"/>
</dbReference>
<dbReference type="SMART" id="SM00073">
    <property type="entry name" value="HPT"/>
    <property type="match status" value="3"/>
</dbReference>
<evidence type="ECO:0000256" key="5">
    <source>
        <dbReference type="ARBA" id="ARBA00022777"/>
    </source>
</evidence>
<comment type="catalytic activity">
    <reaction evidence="1">
        <text>ATP + protein L-histidine = ADP + protein N-phospho-L-histidine.</text>
        <dbReference type="EC" id="2.7.13.3"/>
    </reaction>
</comment>
<dbReference type="CDD" id="cd17546">
    <property type="entry name" value="REC_hyHK_CKI1_RcsC-like"/>
    <property type="match status" value="1"/>
</dbReference>
<dbReference type="InterPro" id="IPR011006">
    <property type="entry name" value="CheY-like_superfamily"/>
</dbReference>
<dbReference type="PROSITE" id="PS50851">
    <property type="entry name" value="CHEW"/>
    <property type="match status" value="1"/>
</dbReference>
<evidence type="ECO:0000256" key="3">
    <source>
        <dbReference type="ARBA" id="ARBA00022553"/>
    </source>
</evidence>
<evidence type="ECO:0000259" key="13">
    <source>
        <dbReference type="PROSITE" id="PS50894"/>
    </source>
</evidence>
<dbReference type="Pfam" id="PF02518">
    <property type="entry name" value="HATPase_c"/>
    <property type="match status" value="1"/>
</dbReference>
<evidence type="ECO:0000256" key="9">
    <source>
        <dbReference type="SAM" id="Coils"/>
    </source>
</evidence>
<feature type="coiled-coil region" evidence="9">
    <location>
        <begin position="867"/>
        <end position="901"/>
    </location>
</feature>
<proteinExistence type="predicted"/>
<feature type="modified residue" description="Phosphohistidine" evidence="7">
    <location>
        <position position="253"/>
    </location>
</feature>
<feature type="domain" description="Histidine kinase" evidence="10">
    <location>
        <begin position="926"/>
        <end position="1159"/>
    </location>
</feature>
<dbReference type="PROSITE" id="PS50109">
    <property type="entry name" value="HIS_KIN"/>
    <property type="match status" value="1"/>
</dbReference>
<dbReference type="Pfam" id="PF01584">
    <property type="entry name" value="CheW"/>
    <property type="match status" value="1"/>
</dbReference>
<keyword evidence="3 8" id="KW-0597">Phosphoprotein</keyword>
<dbReference type="Pfam" id="PF01627">
    <property type="entry name" value="Hpt"/>
    <property type="match status" value="3"/>
</dbReference>
<evidence type="ECO:0000256" key="7">
    <source>
        <dbReference type="PROSITE-ProRule" id="PRU00110"/>
    </source>
</evidence>
<keyword evidence="15" id="KW-1185">Reference proteome</keyword>
<dbReference type="Gene3D" id="3.30.565.10">
    <property type="entry name" value="Histidine kinase-like ATPase, C-terminal domain"/>
    <property type="match status" value="1"/>
</dbReference>
<dbReference type="InterPro" id="IPR001789">
    <property type="entry name" value="Sig_transdc_resp-reg_receiver"/>
</dbReference>
<evidence type="ECO:0000259" key="10">
    <source>
        <dbReference type="PROSITE" id="PS50109"/>
    </source>
</evidence>
<keyword evidence="9" id="KW-0175">Coiled coil</keyword>
<evidence type="ECO:0000256" key="4">
    <source>
        <dbReference type="ARBA" id="ARBA00022679"/>
    </source>
</evidence>
<dbReference type="EC" id="2.7.13.3" evidence="2"/>
<organism evidence="14 15">
    <name type="scientific">Acinetobacter pollinis</name>
    <dbReference type="NCBI Taxonomy" id="2605270"/>
    <lineage>
        <taxon>Bacteria</taxon>
        <taxon>Pseudomonadati</taxon>
        <taxon>Pseudomonadota</taxon>
        <taxon>Gammaproteobacteria</taxon>
        <taxon>Moraxellales</taxon>
        <taxon>Moraxellaceae</taxon>
        <taxon>Acinetobacter</taxon>
    </lineage>
</organism>
<accession>A0ABU6DUW2</accession>
<feature type="domain" description="HPt" evidence="13">
    <location>
        <begin position="518"/>
        <end position="622"/>
    </location>
</feature>
<evidence type="ECO:0000256" key="2">
    <source>
        <dbReference type="ARBA" id="ARBA00012438"/>
    </source>
</evidence>
<feature type="modified residue" description="Phosphohistidine" evidence="7">
    <location>
        <position position="565"/>
    </location>
</feature>
<evidence type="ECO:0000256" key="1">
    <source>
        <dbReference type="ARBA" id="ARBA00000085"/>
    </source>
</evidence>
<dbReference type="SUPFAM" id="SSF55874">
    <property type="entry name" value="ATPase domain of HSP90 chaperone/DNA topoisomerase II/histidine kinase"/>
    <property type="match status" value="1"/>
</dbReference>
<dbReference type="SMART" id="SM01231">
    <property type="entry name" value="H-kinase_dim"/>
    <property type="match status" value="1"/>
</dbReference>
<dbReference type="Proteomes" id="UP001339883">
    <property type="component" value="Unassembled WGS sequence"/>
</dbReference>
<keyword evidence="5" id="KW-0418">Kinase</keyword>
<dbReference type="SMART" id="SM00387">
    <property type="entry name" value="HATPase_c"/>
    <property type="match status" value="1"/>
</dbReference>
<reference evidence="14 15" key="1">
    <citation type="submission" date="2019-08" db="EMBL/GenBank/DDBJ databases">
        <title>Five species of Acinetobacter isolated from floral nectar and animal pollinators.</title>
        <authorList>
            <person name="Hendry T.A."/>
        </authorList>
    </citation>
    <scope>NUCLEOTIDE SEQUENCE [LARGE SCALE GENOMIC DNA]</scope>
    <source>
        <strain evidence="14 15">MD18.27</strain>
    </source>
</reference>
<dbReference type="PANTHER" id="PTHR43395:SF8">
    <property type="entry name" value="HISTIDINE KINASE"/>
    <property type="match status" value="1"/>
</dbReference>
<dbReference type="Gene3D" id="2.30.30.40">
    <property type="entry name" value="SH3 Domains"/>
    <property type="match status" value="1"/>
</dbReference>
<gene>
    <name evidence="14" type="ORF">I2F25_11470</name>
</gene>
<dbReference type="InterPro" id="IPR036890">
    <property type="entry name" value="HATPase_C_sf"/>
</dbReference>
<dbReference type="InterPro" id="IPR004358">
    <property type="entry name" value="Sig_transdc_His_kin-like_C"/>
</dbReference>
<dbReference type="EMBL" id="VTDN01000011">
    <property type="protein sequence ID" value="MEB5477656.1"/>
    <property type="molecule type" value="Genomic_DNA"/>
</dbReference>
<evidence type="ECO:0000313" key="14">
    <source>
        <dbReference type="EMBL" id="MEB5477656.1"/>
    </source>
</evidence>
<keyword evidence="6" id="KW-0902">Two-component regulatory system</keyword>
<feature type="modified residue" description="4-aspartylphosphate" evidence="8">
    <location>
        <position position="1373"/>
    </location>
</feature>
<feature type="domain" description="HPt" evidence="13">
    <location>
        <begin position="19"/>
        <end position="130"/>
    </location>
</feature>
<dbReference type="PROSITE" id="PS50894">
    <property type="entry name" value="HPT"/>
    <property type="match status" value="3"/>
</dbReference>
<dbReference type="PROSITE" id="PS50110">
    <property type="entry name" value="RESPONSE_REGULATORY"/>
    <property type="match status" value="1"/>
</dbReference>
<dbReference type="PANTHER" id="PTHR43395">
    <property type="entry name" value="SENSOR HISTIDINE KINASE CHEA"/>
    <property type="match status" value="1"/>
</dbReference>
<evidence type="ECO:0000259" key="12">
    <source>
        <dbReference type="PROSITE" id="PS50851"/>
    </source>
</evidence>
<dbReference type="PRINTS" id="PR00344">
    <property type="entry name" value="BCTRLSENSOR"/>
</dbReference>
<dbReference type="InterPro" id="IPR036641">
    <property type="entry name" value="HPT_dom_sf"/>
</dbReference>
<evidence type="ECO:0000313" key="15">
    <source>
        <dbReference type="Proteomes" id="UP001339883"/>
    </source>
</evidence>
<feature type="domain" description="HPt" evidence="13">
    <location>
        <begin position="209"/>
        <end position="309"/>
    </location>
</feature>
<dbReference type="SMART" id="SM00260">
    <property type="entry name" value="CheW"/>
    <property type="match status" value="1"/>
</dbReference>
<name>A0ABU6DUW2_9GAMM</name>
<feature type="modified residue" description="Phosphohistidine" evidence="7">
    <location>
        <position position="66"/>
    </location>
</feature>
<feature type="domain" description="Response regulatory" evidence="11">
    <location>
        <begin position="1324"/>
        <end position="1440"/>
    </location>
</feature>
<dbReference type="InterPro" id="IPR004105">
    <property type="entry name" value="CheA-like_dim"/>
</dbReference>
<dbReference type="CDD" id="cd00088">
    <property type="entry name" value="HPT"/>
    <property type="match status" value="3"/>
</dbReference>
<dbReference type="SUPFAM" id="SSF50341">
    <property type="entry name" value="CheW-like"/>
    <property type="match status" value="1"/>
</dbReference>
<dbReference type="SMART" id="SM00448">
    <property type="entry name" value="REC"/>
    <property type="match status" value="1"/>
</dbReference>
<protein>
    <recommendedName>
        <fullName evidence="2">histidine kinase</fullName>
        <ecNumber evidence="2">2.7.13.3</ecNumber>
    </recommendedName>
</protein>
<dbReference type="InterPro" id="IPR036061">
    <property type="entry name" value="CheW-like_dom_sf"/>
</dbReference>
<comment type="caution">
    <text evidence="14">The sequence shown here is derived from an EMBL/GenBank/DDBJ whole genome shotgun (WGS) entry which is preliminary data.</text>
</comment>
<dbReference type="Gene3D" id="1.20.120.160">
    <property type="entry name" value="HPT domain"/>
    <property type="match status" value="3"/>
</dbReference>
<evidence type="ECO:0000256" key="6">
    <source>
        <dbReference type="ARBA" id="ARBA00023012"/>
    </source>
</evidence>
<dbReference type="InterPro" id="IPR003594">
    <property type="entry name" value="HATPase_dom"/>
</dbReference>
<dbReference type="InterPro" id="IPR051315">
    <property type="entry name" value="Bact_Chemotaxis_CheA"/>
</dbReference>
<sequence length="1450" mass="163570">MNELVQKLIADVPLPEDSYLDQDAEIIDIFIEEAAEIIVELKDLFVVWQENLHDIECVKTIRRHFHTLKGSGRMVGANQAGELAWCVEDLLNSILHDNDKITSDIQLYCLKAFEFYSSEVYPFIERHEALDTDIRPFVYLGKALKDQQEVDPSLKAMLLHGQAVEEEIPQEEPESTQVAPSINEKELDRVDEALPETEEIDTSAPVINGVVISQETLAIYFDEAYEHLDTIRQYLDEAQPTSKQTASLVRSIHTLKGSSGMAHIEPICVASANVELSLNSELQERNELHLSLDLLPQFADFLSHYLQGLKEGNSSLRDEATEKFQSVWDNYSQYIKVVDTDKPLINEIVELGVDDLLDISEEFSTLVWDAAEDYLTTLIDQSENLVDWAKEKHLFDLEDYISKLREGYILLLTIAFTDYDLLKKAAPLLNESHDNLIIYFDYIASGQINQILLSHKDDLSEAIGQISHLFSESEYFEEKELSDTNITQKAKQTSENSIQQIIQKLSLDKQTVSNYTSNILDDAELIEIFLDEAEEIMGQIDIDLSAFQDNFSDTDALKNLMRYLHTLKGSANMIQAENFGLIAHHLETIYESLIYQKIDPSQSLIDIVRLIQDQLADRIDTIRHSGIDYSNEHTLSILDHLKGGVYQYDTSFDQTNLTKVEPVNTQPSVTESEVSNFAAITPEFRDHASGQLNNLVKAFTAWTDDRRNRSLLLSVQRTAHVLFDDAKAIEKGIVFEFANLLVDAFEKFAVYQVSTDVHDSLIFSIFNKIRRILDGEDASKVDLAETKKALQKMQLSDESIDVNAIAGGPQYVTGDGAEPPSMMGEWENDSEASQTSEMIRISSNLVDKVSNLTAESSINRSRVEMGMNQFSATLSEMELAVKRLSDQLRRMEGELETQILAKHTVDDGQYEDFDPLEMDQYSSLNQLSKSLAESASDLLDFKATLAEKIRDSESLLLEQARIQTDIYDHLTSVRLVSFSLIESRLQRLVRQTSGTVNRAVDFEVNNSRLEVDRSILDKLVAPLEHMIRNAIDHGIEDSRERLKADKPKAGKLKISLNRQGTDIIIDIEDDGRGINVAKVRRKAESKGLISSNDHLSDEDILQYIFHSGFSTAREVTQLSGRGVGLDVVRSHIRALGGIISVNSVPNKGTKFTIQIPTIVAVTDALMIKAVNQQFALPLSQIERIVRLQPTVVEEYFASSSEYCEIEGKQYRLRYISEFLGYAKQPTFNTNESLPVILLKGYNNQTIALLVDQLVGSRVEIVVKPLDNQLKDIEVLSGATILGDGKVCLILDGQNIARVAQNSQRSVDLASELDHQRQKVDVRHLVMIVDDSVTVRKVTSRLLERNGYEIVTAKDGVDAIEKLETIRPDVMLLDIEMPRMDGFEVANQVRHHEIHHHLPIIMITSRTGEKHRERALSLGVNDYMGKPFQEDTLLEQIENALKASKGEQDGE</sequence>
<dbReference type="RefSeq" id="WP_325776049.1">
    <property type="nucleotide sequence ID" value="NZ_VTDN01000011.1"/>
</dbReference>
<feature type="domain" description="CheW-like" evidence="12">
    <location>
        <begin position="1161"/>
        <end position="1301"/>
    </location>
</feature>
<dbReference type="SUPFAM" id="SSF47226">
    <property type="entry name" value="Histidine-containing phosphotransfer domain, HPT domain"/>
    <property type="match status" value="3"/>
</dbReference>
<evidence type="ECO:0000259" key="11">
    <source>
        <dbReference type="PROSITE" id="PS50110"/>
    </source>
</evidence>
<dbReference type="Pfam" id="PF00072">
    <property type="entry name" value="Response_reg"/>
    <property type="match status" value="1"/>
</dbReference>
<evidence type="ECO:0000256" key="8">
    <source>
        <dbReference type="PROSITE-ProRule" id="PRU00169"/>
    </source>
</evidence>
<dbReference type="InterPro" id="IPR005467">
    <property type="entry name" value="His_kinase_dom"/>
</dbReference>
<keyword evidence="4" id="KW-0808">Transferase</keyword>